<evidence type="ECO:0000256" key="5">
    <source>
        <dbReference type="PROSITE-ProRule" id="PRU01248"/>
    </source>
</evidence>
<dbReference type="SMR" id="A0A0K1XDT2"/>
<dbReference type="EMBL" id="CP012365">
    <property type="protein sequence ID" value="AKX59486.1"/>
    <property type="molecule type" value="Genomic_DNA"/>
</dbReference>
<dbReference type="SUPFAM" id="SSF56349">
    <property type="entry name" value="DNA breaking-rejoining enzymes"/>
    <property type="match status" value="1"/>
</dbReference>
<dbReference type="RefSeq" id="WP_053100665.1">
    <property type="nucleotide sequence ID" value="NZ_CP012365.1"/>
</dbReference>
<keyword evidence="4" id="KW-0233">DNA recombination</keyword>
<evidence type="ECO:0000259" key="7">
    <source>
        <dbReference type="PROSITE" id="PS51900"/>
    </source>
</evidence>
<dbReference type="InterPro" id="IPR050090">
    <property type="entry name" value="Tyrosine_recombinase_XerCD"/>
</dbReference>
<evidence type="ECO:0000259" key="6">
    <source>
        <dbReference type="PROSITE" id="PS51898"/>
    </source>
</evidence>
<keyword evidence="2" id="KW-0229">DNA integration</keyword>
<dbReference type="Gene3D" id="1.10.150.130">
    <property type="match status" value="1"/>
</dbReference>
<dbReference type="Pfam" id="PF13495">
    <property type="entry name" value="Phage_int_SAM_4"/>
    <property type="match status" value="1"/>
</dbReference>
<gene>
    <name evidence="8" type="ORF">AKN88_05725</name>
</gene>
<dbReference type="GO" id="GO:0015074">
    <property type="term" value="P:DNA integration"/>
    <property type="evidence" value="ECO:0007669"/>
    <property type="project" value="UniProtKB-KW"/>
</dbReference>
<dbReference type="PANTHER" id="PTHR30349:SF64">
    <property type="entry name" value="PROPHAGE INTEGRASE INTD-RELATED"/>
    <property type="match status" value="1"/>
</dbReference>
<dbReference type="CDD" id="cd01193">
    <property type="entry name" value="INT_IntI_C"/>
    <property type="match status" value="1"/>
</dbReference>
<dbReference type="NCBIfam" id="TIGR02249">
    <property type="entry name" value="integrase_gron"/>
    <property type="match status" value="1"/>
</dbReference>
<dbReference type="GO" id="GO:0006310">
    <property type="term" value="P:DNA recombination"/>
    <property type="evidence" value="ECO:0007669"/>
    <property type="project" value="UniProtKB-KW"/>
</dbReference>
<dbReference type="PATRIC" id="fig|1698449.3.peg.1147"/>
<comment type="similarity">
    <text evidence="1">Belongs to the 'phage' integrase family.</text>
</comment>
<dbReference type="AlphaFoldDB" id="A0A0K1XDT2"/>
<dbReference type="GO" id="GO:0003677">
    <property type="term" value="F:DNA binding"/>
    <property type="evidence" value="ECO:0007669"/>
    <property type="project" value="UniProtKB-UniRule"/>
</dbReference>
<dbReference type="Gene3D" id="1.10.443.10">
    <property type="entry name" value="Intergrase catalytic core"/>
    <property type="match status" value="1"/>
</dbReference>
<dbReference type="InterPro" id="IPR004107">
    <property type="entry name" value="Integrase_SAM-like_N"/>
</dbReference>
<dbReference type="InterPro" id="IPR011010">
    <property type="entry name" value="DNA_brk_join_enz"/>
</dbReference>
<evidence type="ECO:0000256" key="4">
    <source>
        <dbReference type="ARBA" id="ARBA00023172"/>
    </source>
</evidence>
<keyword evidence="3 5" id="KW-0238">DNA-binding</keyword>
<dbReference type="InterPro" id="IPR013762">
    <property type="entry name" value="Integrase-like_cat_sf"/>
</dbReference>
<dbReference type="PROSITE" id="PS51900">
    <property type="entry name" value="CB"/>
    <property type="match status" value="1"/>
</dbReference>
<sequence length="325" mass="36887">MSNSPFLNSIRTDMRQKGYALKTEKTYLHWIKRFILFHKKRHPQTMGSEEVRLFLSSLANSRHVAINTQKIALNALAFLYNRFLQQPLGDIDYIPASKPRRLPSVISANEVQRILQVMDTRNQVIFALLYGAGLRINECLRLRVKDFDFDNGCITVHDGKGGKSRNSLLPTRLIPAIKQLIEQARLIQQDDNLQGVGPSLPFALDRKYPSAYRQAAWMFVFPSSTLCNHPYNGKLCRHHLHDSVARKALKAAVQKVGIVSKRVTCHTFRHSFATHLLQAGRDIRTVQELLGHTDVKTTQIYTHVLGQHFAGTTSPADGLMLLINQ</sequence>
<proteinExistence type="inferred from homology"/>
<evidence type="ECO:0000256" key="2">
    <source>
        <dbReference type="ARBA" id="ARBA00022908"/>
    </source>
</evidence>
<dbReference type="InterPro" id="IPR010998">
    <property type="entry name" value="Integrase_recombinase_N"/>
</dbReference>
<evidence type="ECO:0000256" key="3">
    <source>
        <dbReference type="ARBA" id="ARBA00023125"/>
    </source>
</evidence>
<protein>
    <submittedName>
        <fullName evidence="8">Recombinase XerD</fullName>
    </submittedName>
</protein>
<dbReference type="Proteomes" id="UP000063953">
    <property type="component" value="Chromosome"/>
</dbReference>
<feature type="domain" description="Tyr recombinase" evidence="6">
    <location>
        <begin position="101"/>
        <end position="314"/>
    </location>
</feature>
<dbReference type="InterPro" id="IPR011946">
    <property type="entry name" value="Integrase_integron-type"/>
</dbReference>
<evidence type="ECO:0000313" key="9">
    <source>
        <dbReference type="Proteomes" id="UP000063953"/>
    </source>
</evidence>
<name>A0A0K1XDT2_9GAMM</name>
<dbReference type="PROSITE" id="PS51898">
    <property type="entry name" value="TYR_RECOMBINASE"/>
    <property type="match status" value="1"/>
</dbReference>
<keyword evidence="9" id="KW-1185">Reference proteome</keyword>
<dbReference type="InterPro" id="IPR044068">
    <property type="entry name" value="CB"/>
</dbReference>
<organism evidence="8 9">
    <name type="scientific">Thiopseudomonas alkaliphila</name>
    <dbReference type="NCBI Taxonomy" id="1697053"/>
    <lineage>
        <taxon>Bacteria</taxon>
        <taxon>Pseudomonadati</taxon>
        <taxon>Pseudomonadota</taxon>
        <taxon>Gammaproteobacteria</taxon>
        <taxon>Pseudomonadales</taxon>
        <taxon>Pseudomonadaceae</taxon>
        <taxon>Thiopseudomonas</taxon>
    </lineage>
</organism>
<dbReference type="PANTHER" id="PTHR30349">
    <property type="entry name" value="PHAGE INTEGRASE-RELATED"/>
    <property type="match status" value="1"/>
</dbReference>
<evidence type="ECO:0000256" key="1">
    <source>
        <dbReference type="ARBA" id="ARBA00008857"/>
    </source>
</evidence>
<evidence type="ECO:0000313" key="8">
    <source>
        <dbReference type="EMBL" id="AKX59486.1"/>
    </source>
</evidence>
<reference evidence="8 9" key="1">
    <citation type="journal article" date="2015" name="Genome Announc.">
        <title>Genome Sequences of Oblitimonas alkaliphila gen. nov. sp. nov. (Proposed), a Novel Bacterium of the Pseudomonadaceae Family.</title>
        <authorList>
            <person name="Lauer A.C."/>
            <person name="Nicholson A.C."/>
            <person name="Humrighouse B.W."/>
            <person name="Emery B."/>
            <person name="Drobish A."/>
            <person name="Juieng P."/>
            <person name="Loparev V."/>
            <person name="McQuiston J.R."/>
        </authorList>
    </citation>
    <scope>NUCLEOTIDE SEQUENCE [LARGE SCALE GENOMIC DNA]</scope>
    <source>
        <strain evidence="8 9">E5571</strain>
    </source>
</reference>
<accession>A0A0K1XDT2</accession>
<feature type="domain" description="Core-binding (CB)" evidence="7">
    <location>
        <begin position="1"/>
        <end position="84"/>
    </location>
</feature>
<dbReference type="InterPro" id="IPR002104">
    <property type="entry name" value="Integrase_catalytic"/>
</dbReference>
<dbReference type="Pfam" id="PF00589">
    <property type="entry name" value="Phage_integrase"/>
    <property type="match status" value="1"/>
</dbReference>